<dbReference type="PANTHER" id="PTHR23257">
    <property type="entry name" value="SERINE-THREONINE PROTEIN KINASE"/>
    <property type="match status" value="1"/>
</dbReference>
<evidence type="ECO:0000256" key="8">
    <source>
        <dbReference type="ARBA" id="ARBA00047899"/>
    </source>
</evidence>
<evidence type="ECO:0000256" key="3">
    <source>
        <dbReference type="ARBA" id="ARBA00022527"/>
    </source>
</evidence>
<dbReference type="GO" id="GO:0007165">
    <property type="term" value="P:signal transduction"/>
    <property type="evidence" value="ECO:0007669"/>
    <property type="project" value="TreeGrafter"/>
</dbReference>
<dbReference type="Pfam" id="PF07714">
    <property type="entry name" value="PK_Tyr_Ser-Thr"/>
    <property type="match status" value="1"/>
</dbReference>
<evidence type="ECO:0000256" key="9">
    <source>
        <dbReference type="ARBA" id="ARBA00048679"/>
    </source>
</evidence>
<dbReference type="CDD" id="cd13999">
    <property type="entry name" value="STKc_MAP3K-like"/>
    <property type="match status" value="1"/>
</dbReference>
<dbReference type="InterPro" id="IPR011009">
    <property type="entry name" value="Kinase-like_dom_sf"/>
</dbReference>
<comment type="catalytic activity">
    <reaction evidence="8">
        <text>L-threonyl-[protein] + ATP = O-phospho-L-threonyl-[protein] + ADP + H(+)</text>
        <dbReference type="Rhea" id="RHEA:46608"/>
        <dbReference type="Rhea" id="RHEA-COMP:11060"/>
        <dbReference type="Rhea" id="RHEA-COMP:11605"/>
        <dbReference type="ChEBI" id="CHEBI:15378"/>
        <dbReference type="ChEBI" id="CHEBI:30013"/>
        <dbReference type="ChEBI" id="CHEBI:30616"/>
        <dbReference type="ChEBI" id="CHEBI:61977"/>
        <dbReference type="ChEBI" id="CHEBI:456216"/>
        <dbReference type="EC" id="2.7.11.1"/>
    </reaction>
</comment>
<feature type="domain" description="Protein kinase" evidence="12">
    <location>
        <begin position="357"/>
        <end position="612"/>
    </location>
</feature>
<reference evidence="13 14" key="1">
    <citation type="submission" date="2022-03" db="EMBL/GenBank/DDBJ databases">
        <authorList>
            <person name="Nunn A."/>
            <person name="Chopra R."/>
            <person name="Nunn A."/>
            <person name="Contreras Garrido A."/>
        </authorList>
    </citation>
    <scope>NUCLEOTIDE SEQUENCE [LARGE SCALE GENOMIC DNA]</scope>
</reference>
<keyword evidence="4" id="KW-0808">Transferase</keyword>
<dbReference type="InterPro" id="IPR055164">
    <property type="entry name" value="EDR1/CTR1/ARMC3-like_pept-like"/>
</dbReference>
<sequence length="613" mass="68481">MQLVCYWNLWISKLPDLPDEATDLMAMEETRDVDVPLEPEPQSPSLRPSEVLETMESQEETSNTRESPRDLGQDDGMCASYRASNILWSTGSFSDPIPDGFYSVVPDNRLKLSETIPTLVELRALCEEGQEADVILVDFEKDKWLHHLKRLIVNLAGGLDPVKVIKEIVGLVRNGEHYLSSPLLHYKSFLLLYRIATCNKDLIVEFYNLKSRTKATPSLGSSGFPLLGPIKTDSCRARAILFKVLADTVGLESKLVVGLPNDLEISESVESYKHMSVVVTLNTVEMMVDLTRSNGQLIQMSSSYAVYMAHTSTSRDVSCHSPKSSPQDLNVRAGEGSSMLGKPLLPNEEWNIDFSELEVGTCVGNGCFAQVFRGIWNGKNVAIKVFSDQDATVENIKDFSNEILIHSRLQHPNVVTFLGACTKPPHLSLVTEYVEKGNLYHLLHATDKIKKLSWKTKLNILRDICRGLMCIHEMGIVHRDIKSSNCLLSDEWTVKICDFGLSRIMEGAKMDETVPAGTPEWIAPEVIRNEPLTEKCDIFSFGVIIWELCTLSKPWQGVPKDRVIHAVANDGARLKIPEGPLGKLIADCWLEPEQRPSCEDILTYLATCEDSLC</sequence>
<name>A0AAU9S859_THLAR</name>
<dbReference type="Gene3D" id="3.30.200.20">
    <property type="entry name" value="Phosphorylase Kinase, domain 1"/>
    <property type="match status" value="1"/>
</dbReference>
<organism evidence="13 14">
    <name type="scientific">Thlaspi arvense</name>
    <name type="common">Field penny-cress</name>
    <dbReference type="NCBI Taxonomy" id="13288"/>
    <lineage>
        <taxon>Eukaryota</taxon>
        <taxon>Viridiplantae</taxon>
        <taxon>Streptophyta</taxon>
        <taxon>Embryophyta</taxon>
        <taxon>Tracheophyta</taxon>
        <taxon>Spermatophyta</taxon>
        <taxon>Magnoliopsida</taxon>
        <taxon>eudicotyledons</taxon>
        <taxon>Gunneridae</taxon>
        <taxon>Pentapetalae</taxon>
        <taxon>rosids</taxon>
        <taxon>malvids</taxon>
        <taxon>Brassicales</taxon>
        <taxon>Brassicaceae</taxon>
        <taxon>Thlaspideae</taxon>
        <taxon>Thlaspi</taxon>
    </lineage>
</organism>
<dbReference type="SMART" id="SM00220">
    <property type="entry name" value="S_TKc"/>
    <property type="match status" value="1"/>
</dbReference>
<feature type="binding site" evidence="10">
    <location>
        <position position="384"/>
    </location>
    <ligand>
        <name>ATP</name>
        <dbReference type="ChEBI" id="CHEBI:30616"/>
    </ligand>
</feature>
<dbReference type="InterPro" id="IPR001245">
    <property type="entry name" value="Ser-Thr/Tyr_kinase_cat_dom"/>
</dbReference>
<dbReference type="SUPFAM" id="SSF56112">
    <property type="entry name" value="Protein kinase-like (PK-like)"/>
    <property type="match status" value="1"/>
</dbReference>
<evidence type="ECO:0000313" key="14">
    <source>
        <dbReference type="Proteomes" id="UP000836841"/>
    </source>
</evidence>
<keyword evidence="3" id="KW-0723">Serine/threonine-protein kinase</keyword>
<evidence type="ECO:0000256" key="4">
    <source>
        <dbReference type="ARBA" id="ARBA00022679"/>
    </source>
</evidence>
<feature type="compositionally biased region" description="Basic and acidic residues" evidence="11">
    <location>
        <begin position="62"/>
        <end position="72"/>
    </location>
</feature>
<comment type="similarity">
    <text evidence="1">Belongs to the protein kinase superfamily. TKL Ser/Thr protein kinase family. RAF subfamily.</text>
</comment>
<accession>A0AAU9S859</accession>
<dbReference type="InterPro" id="IPR017441">
    <property type="entry name" value="Protein_kinase_ATP_BS"/>
</dbReference>
<evidence type="ECO:0000256" key="11">
    <source>
        <dbReference type="SAM" id="MobiDB-lite"/>
    </source>
</evidence>
<feature type="region of interest" description="Disordered" evidence="11">
    <location>
        <begin position="33"/>
        <end position="74"/>
    </location>
</feature>
<dbReference type="FunFam" id="3.30.200.20:FF:000060">
    <property type="entry name" value="Serine/threonine-protein kinase isoform 1"/>
    <property type="match status" value="1"/>
</dbReference>
<dbReference type="GO" id="GO:0004674">
    <property type="term" value="F:protein serine/threonine kinase activity"/>
    <property type="evidence" value="ECO:0007669"/>
    <property type="project" value="UniProtKB-KW"/>
</dbReference>
<evidence type="ECO:0000256" key="1">
    <source>
        <dbReference type="ARBA" id="ARBA00010507"/>
    </source>
</evidence>
<dbReference type="PANTHER" id="PTHR23257:SF821">
    <property type="entry name" value="ATP BINDING PROTEIN"/>
    <property type="match status" value="1"/>
</dbReference>
<dbReference type="GO" id="GO:0005737">
    <property type="term" value="C:cytoplasm"/>
    <property type="evidence" value="ECO:0007669"/>
    <property type="project" value="TreeGrafter"/>
</dbReference>
<proteinExistence type="inferred from homology"/>
<dbReference type="PROSITE" id="PS00107">
    <property type="entry name" value="PROTEIN_KINASE_ATP"/>
    <property type="match status" value="1"/>
</dbReference>
<dbReference type="PRINTS" id="PR00109">
    <property type="entry name" value="TYRKINASE"/>
</dbReference>
<evidence type="ECO:0000256" key="6">
    <source>
        <dbReference type="ARBA" id="ARBA00022777"/>
    </source>
</evidence>
<evidence type="ECO:0000256" key="7">
    <source>
        <dbReference type="ARBA" id="ARBA00022840"/>
    </source>
</evidence>
<dbReference type="PROSITE" id="PS50011">
    <property type="entry name" value="PROTEIN_KINASE_DOM"/>
    <property type="match status" value="1"/>
</dbReference>
<dbReference type="InterPro" id="IPR008271">
    <property type="entry name" value="Ser/Thr_kinase_AS"/>
</dbReference>
<dbReference type="AlphaFoldDB" id="A0AAU9S859"/>
<dbReference type="GO" id="GO:0005524">
    <property type="term" value="F:ATP binding"/>
    <property type="evidence" value="ECO:0007669"/>
    <property type="project" value="UniProtKB-UniRule"/>
</dbReference>
<dbReference type="Proteomes" id="UP000836841">
    <property type="component" value="Chromosome 4"/>
</dbReference>
<dbReference type="InterPro" id="IPR050167">
    <property type="entry name" value="Ser_Thr_protein_kinase"/>
</dbReference>
<gene>
    <name evidence="13" type="ORF">TAV2_LOCUS14595</name>
</gene>
<dbReference type="EMBL" id="OU466860">
    <property type="protein sequence ID" value="CAH2058333.1"/>
    <property type="molecule type" value="Genomic_DNA"/>
</dbReference>
<dbReference type="InterPro" id="IPR000719">
    <property type="entry name" value="Prot_kinase_dom"/>
</dbReference>
<keyword evidence="14" id="KW-1185">Reference proteome</keyword>
<dbReference type="Pfam" id="PF14381">
    <property type="entry name" value="EDR1_CTR1_ARMC3_pept"/>
    <property type="match status" value="1"/>
</dbReference>
<evidence type="ECO:0000259" key="12">
    <source>
        <dbReference type="PROSITE" id="PS50011"/>
    </source>
</evidence>
<evidence type="ECO:0000256" key="5">
    <source>
        <dbReference type="ARBA" id="ARBA00022741"/>
    </source>
</evidence>
<keyword evidence="6" id="KW-0418">Kinase</keyword>
<evidence type="ECO:0000313" key="13">
    <source>
        <dbReference type="EMBL" id="CAH2058333.1"/>
    </source>
</evidence>
<dbReference type="Gene3D" id="1.10.510.10">
    <property type="entry name" value="Transferase(Phosphotransferase) domain 1"/>
    <property type="match status" value="1"/>
</dbReference>
<evidence type="ECO:0000256" key="2">
    <source>
        <dbReference type="ARBA" id="ARBA00012513"/>
    </source>
</evidence>
<protein>
    <recommendedName>
        <fullName evidence="2">non-specific serine/threonine protein kinase</fullName>
        <ecNumber evidence="2">2.7.11.1</ecNumber>
    </recommendedName>
</protein>
<keyword evidence="5 10" id="KW-0547">Nucleotide-binding</keyword>
<dbReference type="PROSITE" id="PS00108">
    <property type="entry name" value="PROTEIN_KINASE_ST"/>
    <property type="match status" value="1"/>
</dbReference>
<keyword evidence="7 10" id="KW-0067">ATP-binding</keyword>
<dbReference type="EC" id="2.7.11.1" evidence="2"/>
<evidence type="ECO:0000256" key="10">
    <source>
        <dbReference type="PROSITE-ProRule" id="PRU10141"/>
    </source>
</evidence>
<comment type="catalytic activity">
    <reaction evidence="9">
        <text>L-seryl-[protein] + ATP = O-phospho-L-seryl-[protein] + ADP + H(+)</text>
        <dbReference type="Rhea" id="RHEA:17989"/>
        <dbReference type="Rhea" id="RHEA-COMP:9863"/>
        <dbReference type="Rhea" id="RHEA-COMP:11604"/>
        <dbReference type="ChEBI" id="CHEBI:15378"/>
        <dbReference type="ChEBI" id="CHEBI:29999"/>
        <dbReference type="ChEBI" id="CHEBI:30616"/>
        <dbReference type="ChEBI" id="CHEBI:83421"/>
        <dbReference type="ChEBI" id="CHEBI:456216"/>
        <dbReference type="EC" id="2.7.11.1"/>
    </reaction>
</comment>